<keyword evidence="1 5" id="KW-0489">Methyltransferase</keyword>
<name>A0ABY4W9M5_9BACL</name>
<dbReference type="PANTHER" id="PTHR43464">
    <property type="entry name" value="METHYLTRANSFERASE"/>
    <property type="match status" value="1"/>
</dbReference>
<dbReference type="GO" id="GO:0008168">
    <property type="term" value="F:methyltransferase activity"/>
    <property type="evidence" value="ECO:0007669"/>
    <property type="project" value="UniProtKB-KW"/>
</dbReference>
<keyword evidence="3" id="KW-0949">S-adenosyl-L-methionine</keyword>
<dbReference type="Proteomes" id="UP001056500">
    <property type="component" value="Chromosome"/>
</dbReference>
<dbReference type="InterPro" id="IPR029063">
    <property type="entry name" value="SAM-dependent_MTases_sf"/>
</dbReference>
<protein>
    <submittedName>
        <fullName evidence="5">Methyltransferase domain-containing protein</fullName>
    </submittedName>
</protein>
<keyword evidence="6" id="KW-1185">Reference proteome</keyword>
<evidence type="ECO:0000256" key="1">
    <source>
        <dbReference type="ARBA" id="ARBA00022603"/>
    </source>
</evidence>
<dbReference type="GO" id="GO:0032259">
    <property type="term" value="P:methylation"/>
    <property type="evidence" value="ECO:0007669"/>
    <property type="project" value="UniProtKB-KW"/>
</dbReference>
<evidence type="ECO:0000313" key="5">
    <source>
        <dbReference type="EMBL" id="USG63624.1"/>
    </source>
</evidence>
<dbReference type="CDD" id="cd02440">
    <property type="entry name" value="AdoMet_MTases"/>
    <property type="match status" value="1"/>
</dbReference>
<dbReference type="PANTHER" id="PTHR43464:SF19">
    <property type="entry name" value="UBIQUINONE BIOSYNTHESIS O-METHYLTRANSFERASE, MITOCHONDRIAL"/>
    <property type="match status" value="1"/>
</dbReference>
<evidence type="ECO:0000259" key="4">
    <source>
        <dbReference type="Pfam" id="PF08241"/>
    </source>
</evidence>
<dbReference type="SUPFAM" id="SSF53335">
    <property type="entry name" value="S-adenosyl-L-methionine-dependent methyltransferases"/>
    <property type="match status" value="1"/>
</dbReference>
<dbReference type="InterPro" id="IPR013216">
    <property type="entry name" value="Methyltransf_11"/>
</dbReference>
<dbReference type="Gene3D" id="3.40.50.150">
    <property type="entry name" value="Vaccinia Virus protein VP39"/>
    <property type="match status" value="1"/>
</dbReference>
<organism evidence="5 6">
    <name type="scientific">Brevibacillus ruminantium</name>
    <dbReference type="NCBI Taxonomy" id="2950604"/>
    <lineage>
        <taxon>Bacteria</taxon>
        <taxon>Bacillati</taxon>
        <taxon>Bacillota</taxon>
        <taxon>Bacilli</taxon>
        <taxon>Bacillales</taxon>
        <taxon>Paenibacillaceae</taxon>
        <taxon>Brevibacillus</taxon>
    </lineage>
</organism>
<evidence type="ECO:0000313" key="6">
    <source>
        <dbReference type="Proteomes" id="UP001056500"/>
    </source>
</evidence>
<dbReference type="EMBL" id="CP098755">
    <property type="protein sequence ID" value="USG63624.1"/>
    <property type="molecule type" value="Genomic_DNA"/>
</dbReference>
<evidence type="ECO:0000256" key="3">
    <source>
        <dbReference type="ARBA" id="ARBA00022691"/>
    </source>
</evidence>
<proteinExistence type="predicted"/>
<evidence type="ECO:0000256" key="2">
    <source>
        <dbReference type="ARBA" id="ARBA00022679"/>
    </source>
</evidence>
<feature type="domain" description="Methyltransferase type 11" evidence="4">
    <location>
        <begin position="40"/>
        <end position="134"/>
    </location>
</feature>
<dbReference type="Pfam" id="PF08241">
    <property type="entry name" value="Methyltransf_11"/>
    <property type="match status" value="1"/>
</dbReference>
<keyword evidence="2" id="KW-0808">Transferase</keyword>
<accession>A0ABY4W9M5</accession>
<sequence length="258" mass="29563">MSIDFHAPKNRDTYSSRRADSGWREAMGRWVDPAGLRVIDLGCGGGIYTEGWAELGAGHVVGVDFSETILEAAREKTKEFPEISYHCSDACQTALPDESADIVFSRALLHHVKNSQDFFHEAYRLLAPGGVCIIQNRTLADVTVPGSADHLRGFFFEAFPKLLAFEQNRRPADEQVRKEMRQSGFTQVTSHQLWEVRRTYQRWVELERDLGNRTGRSLLHELTDQELRQLINYIHQKIEGREPIHEQDRWTVWVGVKG</sequence>
<reference evidence="5" key="1">
    <citation type="submission" date="2022-06" db="EMBL/GenBank/DDBJ databases">
        <title>Genome sequencing of Brevibacillus sp. BB3-R1.</title>
        <authorList>
            <person name="Heo J."/>
            <person name="Lee D."/>
            <person name="Won M."/>
            <person name="Han B.-H."/>
            <person name="Hong S.-B."/>
            <person name="Kwon S.-W."/>
        </authorList>
    </citation>
    <scope>NUCLEOTIDE SEQUENCE</scope>
    <source>
        <strain evidence="5">BB3-R1</strain>
    </source>
</reference>
<gene>
    <name evidence="5" type="ORF">NDK47_15725</name>
</gene>
<dbReference type="RefSeq" id="WP_251870705.1">
    <property type="nucleotide sequence ID" value="NZ_CP098755.1"/>
</dbReference>